<dbReference type="InterPro" id="IPR008927">
    <property type="entry name" value="6-PGluconate_DH-like_C_sf"/>
</dbReference>
<keyword evidence="2" id="KW-0560">Oxidoreductase</keyword>
<organism evidence="6 7">
    <name type="scientific">Ligilactobacillus ruminis</name>
    <dbReference type="NCBI Taxonomy" id="1623"/>
    <lineage>
        <taxon>Bacteria</taxon>
        <taxon>Bacillati</taxon>
        <taxon>Bacillota</taxon>
        <taxon>Bacilli</taxon>
        <taxon>Lactobacillales</taxon>
        <taxon>Lactobacillaceae</taxon>
        <taxon>Ligilactobacillus</taxon>
    </lineage>
</organism>
<feature type="domain" description="3-hydroxyisobutyrate dehydrogenase-like NAD-binding" evidence="5">
    <location>
        <begin position="165"/>
        <end position="285"/>
    </location>
</feature>
<dbReference type="InterPro" id="IPR036291">
    <property type="entry name" value="NAD(P)-bd_dom_sf"/>
</dbReference>
<dbReference type="Pfam" id="PF14833">
    <property type="entry name" value="NAD_binding_11"/>
    <property type="match status" value="1"/>
</dbReference>
<protein>
    <submittedName>
        <fullName evidence="6">3-hydroxyisobutyrate dehydrogenase/2-hydroxy-3-oxopropionate reductase</fullName>
    </submittedName>
</protein>
<dbReference type="Gene3D" id="1.10.1040.10">
    <property type="entry name" value="N-(1-d-carboxylethyl)-l-norvaline Dehydrogenase, domain 2"/>
    <property type="match status" value="1"/>
</dbReference>
<evidence type="ECO:0000259" key="5">
    <source>
        <dbReference type="Pfam" id="PF14833"/>
    </source>
</evidence>
<dbReference type="Pfam" id="PF03446">
    <property type="entry name" value="NAD_binding_2"/>
    <property type="match status" value="1"/>
</dbReference>
<dbReference type="InterPro" id="IPR029154">
    <property type="entry name" value="HIBADH-like_NADP-bd"/>
</dbReference>
<dbReference type="PANTHER" id="PTHR43060:SF15">
    <property type="entry name" value="3-HYDROXYISOBUTYRATE DEHYDROGENASE-LIKE 1, MITOCHONDRIAL-RELATED"/>
    <property type="match status" value="1"/>
</dbReference>
<sequence>MTKIGFIGTGLMGQGMVLNLMKKDFEVQVWNRTKAKAKRLIEQGAVWTESAKDCSTGVDFVITIVGYPKDVEEVYFGQNGVFEGSKPGTTVIDMTTTSPKLSQKIYAKAKELGLSALDAPVSGGKAGADSGKLAIMVGGDKEVFQEALPVFYALGENIVYEGSAGAGQHTKMANQIAIAGSLSGVCEALFYAKKVGLDPEKTYQTIRTGAAGSFQMEAFMPKMINEDFDATFYMKHFIKDLTIAKEESKSRNFKLEIMEAIRTKCLKVQDMGYGDQGTQALYHYYVLRRLNKKAFRVKTECFFELCCLMQQ</sequence>
<comment type="similarity">
    <text evidence="1">Belongs to the HIBADH-related family.</text>
</comment>
<evidence type="ECO:0000256" key="1">
    <source>
        <dbReference type="ARBA" id="ARBA00009080"/>
    </source>
</evidence>
<dbReference type="PANTHER" id="PTHR43060">
    <property type="entry name" value="3-HYDROXYISOBUTYRATE DEHYDROGENASE-LIKE 1, MITOCHONDRIAL-RELATED"/>
    <property type="match status" value="1"/>
</dbReference>
<reference evidence="6 7" key="1">
    <citation type="submission" date="2016-10" db="EMBL/GenBank/DDBJ databases">
        <authorList>
            <person name="Varghese N."/>
            <person name="Submissions S."/>
        </authorList>
    </citation>
    <scope>NUCLEOTIDE SEQUENCE [LARGE SCALE GENOMIC DNA]</scope>
    <source>
        <strain evidence="6 7">WC1T17</strain>
    </source>
</reference>
<evidence type="ECO:0000313" key="7">
    <source>
        <dbReference type="Proteomes" id="UP000182089"/>
    </source>
</evidence>
<dbReference type="PIRSF" id="PIRSF000103">
    <property type="entry name" value="HIBADH"/>
    <property type="match status" value="1"/>
</dbReference>
<dbReference type="SUPFAM" id="SSF51735">
    <property type="entry name" value="NAD(P)-binding Rossmann-fold domains"/>
    <property type="match status" value="1"/>
</dbReference>
<dbReference type="InterPro" id="IPR006115">
    <property type="entry name" value="6PGDH_NADP-bd"/>
</dbReference>
<dbReference type="EMBL" id="FOCC01000014">
    <property type="protein sequence ID" value="SEM92733.1"/>
    <property type="molecule type" value="Genomic_DNA"/>
</dbReference>
<dbReference type="InterPro" id="IPR013328">
    <property type="entry name" value="6PGD_dom2"/>
</dbReference>
<dbReference type="Gene3D" id="3.40.50.720">
    <property type="entry name" value="NAD(P)-binding Rossmann-like Domain"/>
    <property type="match status" value="1"/>
</dbReference>
<evidence type="ECO:0000313" key="6">
    <source>
        <dbReference type="EMBL" id="SEM92733.1"/>
    </source>
</evidence>
<dbReference type="SUPFAM" id="SSF48179">
    <property type="entry name" value="6-phosphogluconate dehydrogenase C-terminal domain-like"/>
    <property type="match status" value="1"/>
</dbReference>
<dbReference type="Proteomes" id="UP000182089">
    <property type="component" value="Unassembled WGS sequence"/>
</dbReference>
<evidence type="ECO:0000256" key="3">
    <source>
        <dbReference type="ARBA" id="ARBA00023027"/>
    </source>
</evidence>
<name>A0ABY1ADK2_9LACO</name>
<dbReference type="InterPro" id="IPR015815">
    <property type="entry name" value="HIBADH-related"/>
</dbReference>
<gene>
    <name evidence="6" type="ORF">SAMN05216431_11416</name>
</gene>
<evidence type="ECO:0000259" key="4">
    <source>
        <dbReference type="Pfam" id="PF03446"/>
    </source>
</evidence>
<comment type="caution">
    <text evidence="6">The sequence shown here is derived from an EMBL/GenBank/DDBJ whole genome shotgun (WGS) entry which is preliminary data.</text>
</comment>
<evidence type="ECO:0000256" key="2">
    <source>
        <dbReference type="ARBA" id="ARBA00023002"/>
    </source>
</evidence>
<proteinExistence type="inferred from homology"/>
<accession>A0ABY1ADK2</accession>
<keyword evidence="3" id="KW-0520">NAD</keyword>
<feature type="domain" description="6-phosphogluconate dehydrogenase NADP-binding" evidence="4">
    <location>
        <begin position="3"/>
        <end position="160"/>
    </location>
</feature>